<dbReference type="Proteomes" id="UP000184092">
    <property type="component" value="Unassembled WGS sequence"/>
</dbReference>
<dbReference type="STRING" id="178356.SAMN05216269_11476"/>
<dbReference type="Pfam" id="PF01928">
    <property type="entry name" value="CYTH"/>
    <property type="match status" value="1"/>
</dbReference>
<dbReference type="Gene3D" id="2.40.320.10">
    <property type="entry name" value="Hypothetical Protein Pfu-838710-001"/>
    <property type="match status" value="1"/>
</dbReference>
<evidence type="ECO:0000313" key="2">
    <source>
        <dbReference type="EMBL" id="SHN12869.1"/>
    </source>
</evidence>
<feature type="domain" description="CYTH" evidence="1">
    <location>
        <begin position="5"/>
        <end position="106"/>
    </location>
</feature>
<dbReference type="SUPFAM" id="SSF55154">
    <property type="entry name" value="CYTH-like phosphatases"/>
    <property type="match status" value="1"/>
</dbReference>
<dbReference type="EMBL" id="FRCL01000014">
    <property type="protein sequence ID" value="SHN12869.1"/>
    <property type="molecule type" value="Genomic_DNA"/>
</dbReference>
<evidence type="ECO:0000259" key="1">
    <source>
        <dbReference type="Pfam" id="PF01928"/>
    </source>
</evidence>
<sequence length="130" mass="15459">MKIGRLKLRENDNENVLINYIRENTADSKKSEVILYRHKLNKAIKDMLALQLGIKIIVDKIRKIYCIDNVKFHFHQVKNLGTFMEVEAIDKDNSFTTEKLKEQCDFYYDYFKIKSEQLEKSSYSDLLLSK</sequence>
<evidence type="ECO:0000313" key="3">
    <source>
        <dbReference type="Proteomes" id="UP000184092"/>
    </source>
</evidence>
<dbReference type="AlphaFoldDB" id="A0A1M7P843"/>
<organism evidence="2 3">
    <name type="scientific">Flavobacterium xinjiangense</name>
    <dbReference type="NCBI Taxonomy" id="178356"/>
    <lineage>
        <taxon>Bacteria</taxon>
        <taxon>Pseudomonadati</taxon>
        <taxon>Bacteroidota</taxon>
        <taxon>Flavobacteriia</taxon>
        <taxon>Flavobacteriales</taxon>
        <taxon>Flavobacteriaceae</taxon>
        <taxon>Flavobacterium</taxon>
    </lineage>
</organism>
<dbReference type="InterPro" id="IPR023577">
    <property type="entry name" value="CYTH_domain"/>
</dbReference>
<dbReference type="InterPro" id="IPR008173">
    <property type="entry name" value="Adenylyl_cyclase_CyaB"/>
</dbReference>
<gene>
    <name evidence="2" type="ORF">SAMN05216269_11476</name>
</gene>
<reference evidence="3" key="1">
    <citation type="submission" date="2016-11" db="EMBL/GenBank/DDBJ databases">
        <authorList>
            <person name="Varghese N."/>
            <person name="Submissions S."/>
        </authorList>
    </citation>
    <scope>NUCLEOTIDE SEQUENCE [LARGE SCALE GENOMIC DNA]</scope>
    <source>
        <strain evidence="3">CGMCC 1.2749</strain>
    </source>
</reference>
<name>A0A1M7P843_9FLAO</name>
<dbReference type="PANTHER" id="PTHR21028">
    <property type="entry name" value="SI:CH211-156B7.4"/>
    <property type="match status" value="1"/>
</dbReference>
<dbReference type="InterPro" id="IPR033469">
    <property type="entry name" value="CYTH-like_dom_sf"/>
</dbReference>
<accession>A0A1M7P843</accession>
<proteinExistence type="predicted"/>
<protein>
    <submittedName>
        <fullName evidence="2">Adenylyl cyclase CyaB, putative</fullName>
    </submittedName>
</protein>
<keyword evidence="3" id="KW-1185">Reference proteome</keyword>
<dbReference type="PANTHER" id="PTHR21028:SF2">
    <property type="entry name" value="CYTH DOMAIN-CONTAINING PROTEIN"/>
    <property type="match status" value="1"/>
</dbReference>